<dbReference type="AlphaFoldDB" id="A0AAN8I5N0"/>
<dbReference type="InterPro" id="IPR002347">
    <property type="entry name" value="SDR_fam"/>
</dbReference>
<dbReference type="GO" id="GO:0016491">
    <property type="term" value="F:oxidoreductase activity"/>
    <property type="evidence" value="ECO:0007669"/>
    <property type="project" value="UniProtKB-KW"/>
</dbReference>
<evidence type="ECO:0000313" key="4">
    <source>
        <dbReference type="Proteomes" id="UP001316803"/>
    </source>
</evidence>
<keyword evidence="4" id="KW-1185">Reference proteome</keyword>
<comment type="similarity">
    <text evidence="1">Belongs to the short-chain dehydrogenases/reductases (SDR) family.</text>
</comment>
<dbReference type="CDD" id="cd05233">
    <property type="entry name" value="SDR_c"/>
    <property type="match status" value="1"/>
</dbReference>
<evidence type="ECO:0008006" key="5">
    <source>
        <dbReference type="Google" id="ProtNLM"/>
    </source>
</evidence>
<dbReference type="InterPro" id="IPR036291">
    <property type="entry name" value="NAD(P)-bd_dom_sf"/>
</dbReference>
<evidence type="ECO:0000313" key="3">
    <source>
        <dbReference type="EMBL" id="KAK5955757.1"/>
    </source>
</evidence>
<dbReference type="PRINTS" id="PR00081">
    <property type="entry name" value="GDHRDH"/>
</dbReference>
<evidence type="ECO:0000256" key="1">
    <source>
        <dbReference type="ARBA" id="ARBA00006484"/>
    </source>
</evidence>
<name>A0AAN8I5N0_9EURO</name>
<accession>A0AAN8I5N0</accession>
<dbReference type="EMBL" id="JAKLMC020000006">
    <property type="protein sequence ID" value="KAK5955757.1"/>
    <property type="molecule type" value="Genomic_DNA"/>
</dbReference>
<organism evidence="3 4">
    <name type="scientific">Knufia fluminis</name>
    <dbReference type="NCBI Taxonomy" id="191047"/>
    <lineage>
        <taxon>Eukaryota</taxon>
        <taxon>Fungi</taxon>
        <taxon>Dikarya</taxon>
        <taxon>Ascomycota</taxon>
        <taxon>Pezizomycotina</taxon>
        <taxon>Eurotiomycetes</taxon>
        <taxon>Chaetothyriomycetidae</taxon>
        <taxon>Chaetothyriales</taxon>
        <taxon>Trichomeriaceae</taxon>
        <taxon>Knufia</taxon>
    </lineage>
</organism>
<dbReference type="SUPFAM" id="SSF51735">
    <property type="entry name" value="NAD(P)-binding Rossmann-fold domains"/>
    <property type="match status" value="1"/>
</dbReference>
<dbReference type="PANTHER" id="PTHR42901">
    <property type="entry name" value="ALCOHOL DEHYDROGENASE"/>
    <property type="match status" value="1"/>
</dbReference>
<evidence type="ECO:0000256" key="2">
    <source>
        <dbReference type="ARBA" id="ARBA00023002"/>
    </source>
</evidence>
<sequence>MTNPTPVKTNHTTTYPAINPLLPALSSASKNILITGAGTGIGRATALSFAKSSASNIALLGRRTPQLEATAHLIETSYPATKTHIYPVDITDLPALQRVFKSYTTSIAGPIHTLIANAGIHPGYSTVSTLPNNHLSSSLTTNVLGTANTLQALTPHIPAEPDSTGYKARVIHVSSAVSHIQFPGASAYSVAKAAAAKLVEFYALENPDLWVLNLHPGVVETELEGSGRLRADVDVSLPADFTVWAASPESSFLGSGRLIWVHWDVDELRELFDRYKSGEVKDGAEIMGGLPVHKNFTLGLLGWNGRV</sequence>
<dbReference type="Gene3D" id="3.40.50.720">
    <property type="entry name" value="NAD(P)-binding Rossmann-like Domain"/>
    <property type="match status" value="1"/>
</dbReference>
<reference evidence="3 4" key="1">
    <citation type="submission" date="2022-12" db="EMBL/GenBank/DDBJ databases">
        <title>Genomic features and morphological characterization of a novel Knufia sp. strain isolated from spacecraft assembly facility.</title>
        <authorList>
            <person name="Teixeira M."/>
            <person name="Chander A.M."/>
            <person name="Stajich J.E."/>
            <person name="Venkateswaran K."/>
        </authorList>
    </citation>
    <scope>NUCLEOTIDE SEQUENCE [LARGE SCALE GENOMIC DNA]</scope>
    <source>
        <strain evidence="3 4">FJI-L2-BK-P2</strain>
    </source>
</reference>
<dbReference type="Proteomes" id="UP001316803">
    <property type="component" value="Unassembled WGS sequence"/>
</dbReference>
<protein>
    <recommendedName>
        <fullName evidence="5">NAD(P)-binding protein</fullName>
    </recommendedName>
</protein>
<proteinExistence type="inferred from homology"/>
<dbReference type="PANTHER" id="PTHR42901:SF1">
    <property type="entry name" value="ALCOHOL DEHYDROGENASE"/>
    <property type="match status" value="1"/>
</dbReference>
<keyword evidence="2" id="KW-0560">Oxidoreductase</keyword>
<comment type="caution">
    <text evidence="3">The sequence shown here is derived from an EMBL/GenBank/DDBJ whole genome shotgun (WGS) entry which is preliminary data.</text>
</comment>
<dbReference type="Pfam" id="PF00106">
    <property type="entry name" value="adh_short"/>
    <property type="match status" value="1"/>
</dbReference>
<gene>
    <name evidence="3" type="ORF">OHC33_003398</name>
</gene>